<dbReference type="PANTHER" id="PTHR30287:SF1">
    <property type="entry name" value="INNER MEMBRANE PROTEIN"/>
    <property type="match status" value="1"/>
</dbReference>
<dbReference type="PANTHER" id="PTHR30287">
    <property type="entry name" value="MEMBRANE COMPONENT OF PREDICTED ABC SUPERFAMILY METABOLITE UPTAKE TRANSPORTER"/>
    <property type="match status" value="1"/>
</dbReference>
<feature type="domain" description="MacB-like periplasmic core" evidence="10">
    <location>
        <begin position="795"/>
        <end position="988"/>
    </location>
</feature>
<dbReference type="OrthoDB" id="5137249at2"/>
<keyword evidence="12" id="KW-1185">Reference proteome</keyword>
<evidence type="ECO:0000256" key="8">
    <source>
        <dbReference type="SAM" id="Phobius"/>
    </source>
</evidence>
<feature type="domain" description="ABC3 transporter permease C-terminal" evidence="9">
    <location>
        <begin position="625"/>
        <end position="740"/>
    </location>
</feature>
<feature type="coiled-coil region" evidence="7">
    <location>
        <begin position="502"/>
        <end position="593"/>
    </location>
</feature>
<dbReference type="InterPro" id="IPR003838">
    <property type="entry name" value="ABC3_permease_C"/>
</dbReference>
<dbReference type="Pfam" id="PF12704">
    <property type="entry name" value="MacB_PCD"/>
    <property type="match status" value="1"/>
</dbReference>
<feature type="transmembrane region" description="Helical" evidence="8">
    <location>
        <begin position="21"/>
        <end position="44"/>
    </location>
</feature>
<feature type="transmembrane region" description="Helical" evidence="8">
    <location>
        <begin position="621"/>
        <end position="640"/>
    </location>
</feature>
<evidence type="ECO:0000256" key="7">
    <source>
        <dbReference type="SAM" id="Coils"/>
    </source>
</evidence>
<keyword evidence="4 8" id="KW-1133">Transmembrane helix</keyword>
<evidence type="ECO:0000256" key="5">
    <source>
        <dbReference type="ARBA" id="ARBA00023136"/>
    </source>
</evidence>
<evidence type="ECO:0000256" key="3">
    <source>
        <dbReference type="ARBA" id="ARBA00022692"/>
    </source>
</evidence>
<dbReference type="Pfam" id="PF02687">
    <property type="entry name" value="FtsX"/>
    <property type="match status" value="2"/>
</dbReference>
<keyword evidence="2" id="KW-1003">Cell membrane</keyword>
<dbReference type="InterPro" id="IPR038766">
    <property type="entry name" value="Membrane_comp_ABC_pdt"/>
</dbReference>
<evidence type="ECO:0000256" key="1">
    <source>
        <dbReference type="ARBA" id="ARBA00004651"/>
    </source>
</evidence>
<keyword evidence="3 8" id="KW-0812">Transmembrane</keyword>
<feature type="transmembrane region" description="Helical" evidence="8">
    <location>
        <begin position="1115"/>
        <end position="1137"/>
    </location>
</feature>
<evidence type="ECO:0000259" key="9">
    <source>
        <dbReference type="Pfam" id="PF02687"/>
    </source>
</evidence>
<feature type="transmembrane region" description="Helical" evidence="8">
    <location>
        <begin position="670"/>
        <end position="697"/>
    </location>
</feature>
<reference evidence="12" key="1">
    <citation type="submission" date="2017-04" db="EMBL/GenBank/DDBJ databases">
        <title>Function of individual gut microbiota members based on whole genome sequencing of pure cultures obtained from chicken caecum.</title>
        <authorList>
            <person name="Medvecky M."/>
            <person name="Cejkova D."/>
            <person name="Polansky O."/>
            <person name="Karasova D."/>
            <person name="Kubasova T."/>
            <person name="Cizek A."/>
            <person name="Rychlik I."/>
        </authorList>
    </citation>
    <scope>NUCLEOTIDE SEQUENCE [LARGE SCALE GENOMIC DNA]</scope>
    <source>
        <strain evidence="12">An5</strain>
    </source>
</reference>
<dbReference type="Gene3D" id="1.10.287.1490">
    <property type="match status" value="2"/>
</dbReference>
<name>A0A1Y3XT09_9ACTN</name>
<evidence type="ECO:0000313" key="12">
    <source>
        <dbReference type="Proteomes" id="UP000195781"/>
    </source>
</evidence>
<feature type="transmembrane region" description="Helical" evidence="8">
    <location>
        <begin position="717"/>
        <end position="738"/>
    </location>
</feature>
<feature type="transmembrane region" description="Helical" evidence="8">
    <location>
        <begin position="1077"/>
        <end position="1095"/>
    </location>
</feature>
<feature type="coiled-coil region" evidence="7">
    <location>
        <begin position="265"/>
        <end position="299"/>
    </location>
</feature>
<protein>
    <recommendedName>
        <fullName evidence="13">ABC transporter permease</fullName>
    </recommendedName>
</protein>
<evidence type="ECO:0000256" key="6">
    <source>
        <dbReference type="ARBA" id="ARBA00038076"/>
    </source>
</evidence>
<accession>A0A1Y3XT09</accession>
<dbReference type="InterPro" id="IPR025857">
    <property type="entry name" value="MacB_PCD"/>
</dbReference>
<feature type="transmembrane region" description="Helical" evidence="8">
    <location>
        <begin position="791"/>
        <end position="810"/>
    </location>
</feature>
<sequence>MAALRRRHALWLDIRRSIRHSLGRFLSIVGLMALGSFALVGLFVTSPDMRATGRAYFDALDAADIVVIGDFGLNGEDRALIERAGGIDEVEYGYLKDAVVEGTTESLRIQSAPERVSRYEVVEGRMPEAADEIALSSFLRDAYEVGDTITFDEKPDAEGDTVLTRDAFTVTGFVSSSEIISGVNEGASTAGSGELSGYAVVLPEVFDSDVYMTARITFTDTAGVDPYTDAYADLVHAHRDELERLLADQPGVRLSELRAQNQAKIDDGQREVDAGRAELAAAERELTNARGQLDAGAARIEEREQQLADETATARSRLADGAAQLEDGRAQIAAAQDELAAKEAELSAAQDAYAEQEAAYEEQAARRPEIEAGAAQAADGVERIDSMLETISAAPPALVTPALAHTVAAQQLVALFPSAPAADDVTYPVYEQLSSLVGELEALDAATPGEDVVVLVTNRLGGVRATLVDLQQQAADALAALDAAPAQLEAAREQIAVGEDALDAGRAELASAQEELAQKEAAYEAGTSELAAATASAEAQIAAAQEELAAKEAAYDEARAAYDAQKPEAEERLAAAEADLAQAREKLANLEAPGYSASTRREVPGGDGYKIYATVADIVDALARVFPILLYFIAALVTFTTMTRMVDEERIGAGTLKALGYSDGDVALKFIMYGLLSSMAGTAIGIVAGHTLLPWIVYNAYATKFVLPPIHLLFDPAVSAAAVALGLVSAVLPAWLAVRQELRDKPSELLLPKPPASGSKILLERIPFIWNRLSFTHKVTARNLFRYKKRMFMTVFGVAGAVVLLVAGFGTQYSISGISAEQFGKIVTYDMIVAQAPTATAEERGELDRALAQPEVARTLPVRYEALTKVAGANGDTQDITLIVPDDPGKLGDYIDLRERVSGADVPLDADSCVLSERLAQLLGVGAGDTFTVSDATGAERELTCTGVTEMYMGHFIFLGADAYARAFGVAYEPNAALVTLADSSPDAVNAFAASLMELPAVKGIVQNTSLIAQIATIVESLNKIMVVLIVVATLLAGVILYNLTTINVSERIRELSTIKVLGFFDGEVTMYIYRETILLTALGILVGYALGVWFRNYIITVVPPDNVMFDPTFAPYVFIIPLVIVGAITALLGVVVNRRLRDVDMLEALKSVE</sequence>
<dbReference type="GO" id="GO:0005886">
    <property type="term" value="C:plasma membrane"/>
    <property type="evidence" value="ECO:0007669"/>
    <property type="project" value="UniProtKB-SubCell"/>
</dbReference>
<dbReference type="AlphaFoldDB" id="A0A1Y3XT09"/>
<comment type="caution">
    <text evidence="11">The sequence shown here is derived from an EMBL/GenBank/DDBJ whole genome shotgun (WGS) entry which is preliminary data.</text>
</comment>
<evidence type="ECO:0000256" key="4">
    <source>
        <dbReference type="ARBA" id="ARBA00022989"/>
    </source>
</evidence>
<dbReference type="RefSeq" id="WP_094336017.1">
    <property type="nucleotide sequence ID" value="NZ_NFIE01000026.1"/>
</dbReference>
<feature type="domain" description="ABC3 transporter permease C-terminal" evidence="9">
    <location>
        <begin position="1028"/>
        <end position="1135"/>
    </location>
</feature>
<dbReference type="EMBL" id="NFIE01000026">
    <property type="protein sequence ID" value="OUN85250.1"/>
    <property type="molecule type" value="Genomic_DNA"/>
</dbReference>
<keyword evidence="7" id="KW-0175">Coiled coil</keyword>
<organism evidence="11 12">
    <name type="scientific">[Collinsella] massiliensis</name>
    <dbReference type="NCBI Taxonomy" id="1232426"/>
    <lineage>
        <taxon>Bacteria</taxon>
        <taxon>Bacillati</taxon>
        <taxon>Actinomycetota</taxon>
        <taxon>Coriobacteriia</taxon>
        <taxon>Coriobacteriales</taxon>
        <taxon>Coriobacteriaceae</taxon>
        <taxon>Enorma</taxon>
    </lineage>
</organism>
<evidence type="ECO:0000256" key="2">
    <source>
        <dbReference type="ARBA" id="ARBA00022475"/>
    </source>
</evidence>
<comment type="subcellular location">
    <subcellularLocation>
        <location evidence="1">Cell membrane</location>
        <topology evidence="1">Multi-pass membrane protein</topology>
    </subcellularLocation>
</comment>
<feature type="transmembrane region" description="Helical" evidence="8">
    <location>
        <begin position="1025"/>
        <end position="1044"/>
    </location>
</feature>
<feature type="coiled-coil region" evidence="7">
    <location>
        <begin position="325"/>
        <end position="366"/>
    </location>
</feature>
<keyword evidence="5 8" id="KW-0472">Membrane</keyword>
<proteinExistence type="inferred from homology"/>
<comment type="similarity">
    <text evidence="6">Belongs to the ABC-4 integral membrane protein family.</text>
</comment>
<evidence type="ECO:0000259" key="10">
    <source>
        <dbReference type="Pfam" id="PF12704"/>
    </source>
</evidence>
<gene>
    <name evidence="11" type="ORF">B5G02_09335</name>
</gene>
<evidence type="ECO:0000313" key="11">
    <source>
        <dbReference type="EMBL" id="OUN85250.1"/>
    </source>
</evidence>
<dbReference type="Proteomes" id="UP000195781">
    <property type="component" value="Unassembled WGS sequence"/>
</dbReference>
<evidence type="ECO:0008006" key="13">
    <source>
        <dbReference type="Google" id="ProtNLM"/>
    </source>
</evidence>